<dbReference type="EMBL" id="MU004193">
    <property type="protein sequence ID" value="KAF2492793.1"/>
    <property type="molecule type" value="Genomic_DNA"/>
</dbReference>
<accession>A0A6A6QM40</accession>
<reference evidence="2" key="1">
    <citation type="journal article" date="2020" name="Stud. Mycol.">
        <title>101 Dothideomycetes genomes: a test case for predicting lifestyles and emergence of pathogens.</title>
        <authorList>
            <person name="Haridas S."/>
            <person name="Albert R."/>
            <person name="Binder M."/>
            <person name="Bloem J."/>
            <person name="Labutti K."/>
            <person name="Salamov A."/>
            <person name="Andreopoulos B."/>
            <person name="Baker S."/>
            <person name="Barry K."/>
            <person name="Bills G."/>
            <person name="Bluhm B."/>
            <person name="Cannon C."/>
            <person name="Castanera R."/>
            <person name="Culley D."/>
            <person name="Daum C."/>
            <person name="Ezra D."/>
            <person name="Gonzalez J."/>
            <person name="Henrissat B."/>
            <person name="Kuo A."/>
            <person name="Liang C."/>
            <person name="Lipzen A."/>
            <person name="Lutzoni F."/>
            <person name="Magnuson J."/>
            <person name="Mondo S."/>
            <person name="Nolan M."/>
            <person name="Ohm R."/>
            <person name="Pangilinan J."/>
            <person name="Park H.-J."/>
            <person name="Ramirez L."/>
            <person name="Alfaro M."/>
            <person name="Sun H."/>
            <person name="Tritt A."/>
            <person name="Yoshinaga Y."/>
            <person name="Zwiers L.-H."/>
            <person name="Turgeon B."/>
            <person name="Goodwin S."/>
            <person name="Spatafora J."/>
            <person name="Crous P."/>
            <person name="Grigoriev I."/>
        </authorList>
    </citation>
    <scope>NUCLEOTIDE SEQUENCE</scope>
    <source>
        <strain evidence="2">CBS 269.34</strain>
    </source>
</reference>
<keyword evidence="3" id="KW-1185">Reference proteome</keyword>
<dbReference type="Gene3D" id="2.60.20.10">
    <property type="entry name" value="Crystallins"/>
    <property type="match status" value="3"/>
</dbReference>
<feature type="signal peptide" evidence="1">
    <location>
        <begin position="1"/>
        <end position="18"/>
    </location>
</feature>
<dbReference type="AlphaFoldDB" id="A0A6A6QM40"/>
<keyword evidence="1" id="KW-0732">Signal</keyword>
<dbReference type="Proteomes" id="UP000799750">
    <property type="component" value="Unassembled WGS sequence"/>
</dbReference>
<gene>
    <name evidence="2" type="ORF">BU16DRAFT_620118</name>
</gene>
<sequence length="461" mass="50449">MRFTTLVPLALTGALVACTPTPVFEGPYACGAAYTKPNFAGDVEYFWLKAGCVNIPEGLAGNISSVRQTDDASSYCELYSAVDCPQDGDGVFVVSSGEEYPTIPEEWDDGMMSYKCDYYTDADKTKRANHDGPWHPPRHGVHDPPLTWAKRTEPNAAIFHSESHLTGYTLEVTNGQSPSSCVPLSSIWDNAIQSLAVVLGSECSFYLSYDCTGANFTVAPPNGVVKSLPDGFEKAISSYQCHPASDQSMEKREDENAAYFFKEQNLCGDSTSIQPGHFAFCYDLQYDTVSGDNWDNVPRSLKVTAGWKCEFYVDQKCSGLSFELVYGAADTLDARFDRQLSSAKCWHPDGGSPPKPSNVAPPAKDSGLVKRDEYATHLFKGQSLTGDHLDIRANTVCINLYNVFGGWDNAVRSIQVTAGNKCGYYEKQDCTGSSFEMTQGVKNTLTPAFDMKLSSVQCWSV</sequence>
<protein>
    <submittedName>
        <fullName evidence="2">Uncharacterized protein</fullName>
    </submittedName>
</protein>
<dbReference type="SUPFAM" id="SSF49695">
    <property type="entry name" value="gamma-Crystallin-like"/>
    <property type="match status" value="1"/>
</dbReference>
<dbReference type="InterPro" id="IPR011024">
    <property type="entry name" value="G_crystallin-like"/>
</dbReference>
<dbReference type="OrthoDB" id="3786098at2759"/>
<evidence type="ECO:0000256" key="1">
    <source>
        <dbReference type="SAM" id="SignalP"/>
    </source>
</evidence>
<feature type="chain" id="PRO_5025681142" evidence="1">
    <location>
        <begin position="19"/>
        <end position="461"/>
    </location>
</feature>
<proteinExistence type="predicted"/>
<name>A0A6A6QM40_9PEZI</name>
<evidence type="ECO:0000313" key="2">
    <source>
        <dbReference type="EMBL" id="KAF2492793.1"/>
    </source>
</evidence>
<evidence type="ECO:0000313" key="3">
    <source>
        <dbReference type="Proteomes" id="UP000799750"/>
    </source>
</evidence>
<organism evidence="2 3">
    <name type="scientific">Lophium mytilinum</name>
    <dbReference type="NCBI Taxonomy" id="390894"/>
    <lineage>
        <taxon>Eukaryota</taxon>
        <taxon>Fungi</taxon>
        <taxon>Dikarya</taxon>
        <taxon>Ascomycota</taxon>
        <taxon>Pezizomycotina</taxon>
        <taxon>Dothideomycetes</taxon>
        <taxon>Pleosporomycetidae</taxon>
        <taxon>Mytilinidiales</taxon>
        <taxon>Mytilinidiaceae</taxon>
        <taxon>Lophium</taxon>
    </lineage>
</organism>
<dbReference type="PROSITE" id="PS51257">
    <property type="entry name" value="PROKAR_LIPOPROTEIN"/>
    <property type="match status" value="1"/>
</dbReference>